<proteinExistence type="predicted"/>
<dbReference type="AlphaFoldDB" id="A0A1C3EFZ8"/>
<dbReference type="Pfam" id="PF09349">
    <property type="entry name" value="OHCU_decarbox"/>
    <property type="match status" value="1"/>
</dbReference>
<dbReference type="NCBIfam" id="TIGR03164">
    <property type="entry name" value="UHCUDC"/>
    <property type="match status" value="1"/>
</dbReference>
<feature type="domain" description="Oxo-4-hydroxy-4-carboxy-5-ureidoimidazoline decarboxylase" evidence="7">
    <location>
        <begin position="11"/>
        <end position="169"/>
    </location>
</feature>
<dbReference type="RefSeq" id="WP_068903346.1">
    <property type="nucleotide sequence ID" value="NZ_JBHUIF010000029.1"/>
</dbReference>
<dbReference type="GO" id="GO:0051997">
    <property type="term" value="F:2-oxo-4-hydroxy-4-carboxy-5-ureidoimidazoline decarboxylase activity"/>
    <property type="evidence" value="ECO:0007669"/>
    <property type="project" value="UniProtKB-EC"/>
</dbReference>
<dbReference type="PANTHER" id="PTHR43466">
    <property type="entry name" value="2-OXO-4-HYDROXY-4-CARBOXY-5-UREIDOIMIDAZOLINE DECARBOXYLASE-RELATED"/>
    <property type="match status" value="1"/>
</dbReference>
<dbReference type="PANTHER" id="PTHR43466:SF1">
    <property type="entry name" value="2-OXO-4-HYDROXY-4-CARBOXY-5-UREIDOIMIDAZOLINE DECARBOXYLASE-RELATED"/>
    <property type="match status" value="1"/>
</dbReference>
<dbReference type="Gene3D" id="1.10.3330.10">
    <property type="entry name" value="Oxo-4-hydroxy-4-carboxy-5-ureidoimidazoline decarboxylase"/>
    <property type="match status" value="1"/>
</dbReference>
<dbReference type="EC" id="4.1.1.97" evidence="3"/>
<name>A0A1C3EFZ8_9GAMM</name>
<keyword evidence="4" id="KW-0659">Purine metabolism</keyword>
<dbReference type="EMBL" id="LYBM01000026">
    <property type="protein sequence ID" value="ODA32176.1"/>
    <property type="molecule type" value="Genomic_DNA"/>
</dbReference>
<dbReference type="SUPFAM" id="SSF158694">
    <property type="entry name" value="UraD-Like"/>
    <property type="match status" value="1"/>
</dbReference>
<dbReference type="GO" id="GO:0000255">
    <property type="term" value="P:allantoin metabolic process"/>
    <property type="evidence" value="ECO:0007669"/>
    <property type="project" value="InterPro"/>
</dbReference>
<evidence type="ECO:0000256" key="3">
    <source>
        <dbReference type="ARBA" id="ARBA00012257"/>
    </source>
</evidence>
<accession>A0A1C3EFZ8</accession>
<dbReference type="UniPathway" id="UPA00394">
    <property type="reaction ID" value="UER00652"/>
</dbReference>
<evidence type="ECO:0000313" key="9">
    <source>
        <dbReference type="Proteomes" id="UP000094936"/>
    </source>
</evidence>
<evidence type="ECO:0000313" key="8">
    <source>
        <dbReference type="EMBL" id="ODA32176.1"/>
    </source>
</evidence>
<keyword evidence="6" id="KW-0456">Lyase</keyword>
<dbReference type="Proteomes" id="UP000094936">
    <property type="component" value="Unassembled WGS sequence"/>
</dbReference>
<evidence type="ECO:0000256" key="4">
    <source>
        <dbReference type="ARBA" id="ARBA00022631"/>
    </source>
</evidence>
<dbReference type="InterPro" id="IPR036778">
    <property type="entry name" value="OHCU_decarboxylase_sf"/>
</dbReference>
<dbReference type="GO" id="GO:0006144">
    <property type="term" value="P:purine nucleobase metabolic process"/>
    <property type="evidence" value="ECO:0007669"/>
    <property type="project" value="UniProtKB-KW"/>
</dbReference>
<organism evidence="8 9">
    <name type="scientific">Veronia pacifica</name>
    <dbReference type="NCBI Taxonomy" id="1080227"/>
    <lineage>
        <taxon>Bacteria</taxon>
        <taxon>Pseudomonadati</taxon>
        <taxon>Pseudomonadota</taxon>
        <taxon>Gammaproteobacteria</taxon>
        <taxon>Vibrionales</taxon>
        <taxon>Vibrionaceae</taxon>
        <taxon>Veronia</taxon>
    </lineage>
</organism>
<evidence type="ECO:0000256" key="5">
    <source>
        <dbReference type="ARBA" id="ARBA00022793"/>
    </source>
</evidence>
<dbReference type="GO" id="GO:0019628">
    <property type="term" value="P:urate catabolic process"/>
    <property type="evidence" value="ECO:0007669"/>
    <property type="project" value="UniProtKB-UniPathway"/>
</dbReference>
<protein>
    <recommendedName>
        <fullName evidence="3">2-oxo-4-hydroxy-4-carboxy-5-ureidoimidazoline decarboxylase</fullName>
        <ecNumber evidence="3">4.1.1.97</ecNumber>
    </recommendedName>
</protein>
<comment type="catalytic activity">
    <reaction evidence="1">
        <text>5-hydroxy-2-oxo-4-ureido-2,5-dihydro-1H-imidazole-5-carboxylate + H(+) = (S)-allantoin + CO2</text>
        <dbReference type="Rhea" id="RHEA:26301"/>
        <dbReference type="ChEBI" id="CHEBI:15378"/>
        <dbReference type="ChEBI" id="CHEBI:15678"/>
        <dbReference type="ChEBI" id="CHEBI:16526"/>
        <dbReference type="ChEBI" id="CHEBI:58639"/>
        <dbReference type="EC" id="4.1.1.97"/>
    </reaction>
</comment>
<evidence type="ECO:0000259" key="7">
    <source>
        <dbReference type="Pfam" id="PF09349"/>
    </source>
</evidence>
<reference evidence="8 9" key="1">
    <citation type="submission" date="2016-05" db="EMBL/GenBank/DDBJ databases">
        <title>Genomic Taxonomy of the Vibrionaceae.</title>
        <authorList>
            <person name="Gomez-Gil B."/>
            <person name="Enciso-Ibarra J."/>
        </authorList>
    </citation>
    <scope>NUCLEOTIDE SEQUENCE [LARGE SCALE GENOMIC DNA]</scope>
    <source>
        <strain evidence="8 9">CAIM 1920</strain>
    </source>
</reference>
<dbReference type="InterPro" id="IPR017580">
    <property type="entry name" value="OHCU_decarboxylase-1"/>
</dbReference>
<dbReference type="STRING" id="1080227.A8L45_14035"/>
<keyword evidence="5" id="KW-0210">Decarboxylase</keyword>
<evidence type="ECO:0000256" key="2">
    <source>
        <dbReference type="ARBA" id="ARBA00004754"/>
    </source>
</evidence>
<evidence type="ECO:0000256" key="6">
    <source>
        <dbReference type="ARBA" id="ARBA00023239"/>
    </source>
</evidence>
<comment type="caution">
    <text evidence="8">The sequence shown here is derived from an EMBL/GenBank/DDBJ whole genome shotgun (WGS) entry which is preliminary data.</text>
</comment>
<keyword evidence="9" id="KW-1185">Reference proteome</keyword>
<gene>
    <name evidence="8" type="ORF">A8L45_14035</name>
</gene>
<evidence type="ECO:0000256" key="1">
    <source>
        <dbReference type="ARBA" id="ARBA00001163"/>
    </source>
</evidence>
<dbReference type="OrthoDB" id="9800909at2"/>
<dbReference type="InterPro" id="IPR018020">
    <property type="entry name" value="OHCU_decarboxylase"/>
</dbReference>
<comment type="pathway">
    <text evidence="2">Purine metabolism; urate degradation; (S)-allantoin from urate: step 3/3.</text>
</comment>
<sequence length="171" mass="19170">MARFSTCSPSTMTEQDFMQMFGGIYEHSPWIAAEVWQQGVGDSDDEKESFKTRMATVFNDATEDKKLEVIKAHPDLAGKAAMRGELTESSTAEQSGAGIDQCSPREFETFTRLNDAYKQKFGFPFIMAVKGANKDLILAAFVSRIENTREIELETAYEEINKIAAFRLAEL</sequence>